<dbReference type="RefSeq" id="WP_214432588.1">
    <property type="nucleotide sequence ID" value="NZ_CAWPUQ010000248.1"/>
</dbReference>
<reference evidence="1 2" key="1">
    <citation type="journal article" date="2021" name="Int. J. Syst. Evol. Microbiol.">
        <title>Amazonocrinis nigriterrae gen. nov., sp. nov., Atlanticothrix silvestris gen. nov., sp. nov. and Dendronalium phyllosphericum gen. nov., sp. nov., nostocacean cyanobacteria from Brazilian environments.</title>
        <authorList>
            <person name="Alvarenga D.O."/>
            <person name="Andreote A.P.D."/>
            <person name="Branco L.H.Z."/>
            <person name="Delbaje E."/>
            <person name="Cruz R.B."/>
            <person name="Varani A.M."/>
            <person name="Fiore M.F."/>
        </authorList>
    </citation>
    <scope>NUCLEOTIDE SEQUENCE [LARGE SCALE GENOMIC DNA]</scope>
    <source>
        <strain evidence="1 2">CENA369</strain>
    </source>
</reference>
<gene>
    <name evidence="1" type="ORF">I8752_12215</name>
</gene>
<evidence type="ECO:0000313" key="1">
    <source>
        <dbReference type="EMBL" id="MBH8573770.1"/>
    </source>
</evidence>
<protein>
    <submittedName>
        <fullName evidence="1">Uncharacterized protein</fullName>
    </submittedName>
</protein>
<dbReference type="InterPro" id="IPR054053">
    <property type="entry name" value="DUF6887"/>
</dbReference>
<dbReference type="AlphaFoldDB" id="A0A8J7I581"/>
<sequence>MSQIDYSAMSDRELKEYFIKHREDTSALQAYLERRRRRSLEVITTVNDSDFDAKIQTAIHQQLNDR</sequence>
<evidence type="ECO:0000313" key="2">
    <source>
        <dbReference type="Proteomes" id="UP000662314"/>
    </source>
</evidence>
<keyword evidence="2" id="KW-1185">Reference proteome</keyword>
<accession>A0A8J7I581</accession>
<organism evidence="1 2">
    <name type="scientific">Dendronalium phyllosphericum CENA369</name>
    <dbReference type="NCBI Taxonomy" id="1725256"/>
    <lineage>
        <taxon>Bacteria</taxon>
        <taxon>Bacillati</taxon>
        <taxon>Cyanobacteriota</taxon>
        <taxon>Cyanophyceae</taxon>
        <taxon>Nostocales</taxon>
        <taxon>Nostocaceae</taxon>
        <taxon>Dendronalium</taxon>
        <taxon>Dendronalium phyllosphericum</taxon>
    </lineage>
</organism>
<proteinExistence type="predicted"/>
<dbReference type="Proteomes" id="UP000662314">
    <property type="component" value="Unassembled WGS sequence"/>
</dbReference>
<dbReference type="Pfam" id="PF21826">
    <property type="entry name" value="DUF6887"/>
    <property type="match status" value="1"/>
</dbReference>
<name>A0A8J7I581_9NOST</name>
<dbReference type="EMBL" id="JAECZA010000043">
    <property type="protein sequence ID" value="MBH8573770.1"/>
    <property type="molecule type" value="Genomic_DNA"/>
</dbReference>
<comment type="caution">
    <text evidence="1">The sequence shown here is derived from an EMBL/GenBank/DDBJ whole genome shotgun (WGS) entry which is preliminary data.</text>
</comment>